<protein>
    <submittedName>
        <fullName evidence="3">TlpA family protein disulfide reductase</fullName>
    </submittedName>
</protein>
<organism evidence="3 4">
    <name type="scientific">Chitinophaga varians</name>
    <dbReference type="NCBI Taxonomy" id="2202339"/>
    <lineage>
        <taxon>Bacteria</taxon>
        <taxon>Pseudomonadati</taxon>
        <taxon>Bacteroidota</taxon>
        <taxon>Chitinophagia</taxon>
        <taxon>Chitinophagales</taxon>
        <taxon>Chitinophagaceae</taxon>
        <taxon>Chitinophaga</taxon>
    </lineage>
</organism>
<reference evidence="3 4" key="1">
    <citation type="submission" date="2020-04" db="EMBL/GenBank/DDBJ databases">
        <authorList>
            <person name="Yin C."/>
        </authorList>
    </citation>
    <scope>NUCLEOTIDE SEQUENCE [LARGE SCALE GENOMIC DNA]</scope>
    <source>
        <strain evidence="3 4">Ae27</strain>
    </source>
</reference>
<dbReference type="InterPro" id="IPR050553">
    <property type="entry name" value="Thioredoxin_ResA/DsbE_sf"/>
</dbReference>
<name>A0A847S387_9BACT</name>
<comment type="caution">
    <text evidence="3">The sequence shown here is derived from an EMBL/GenBank/DDBJ whole genome shotgun (WGS) entry which is preliminary data.</text>
</comment>
<evidence type="ECO:0000256" key="1">
    <source>
        <dbReference type="SAM" id="SignalP"/>
    </source>
</evidence>
<proteinExistence type="predicted"/>
<evidence type="ECO:0000259" key="2">
    <source>
        <dbReference type="PROSITE" id="PS51352"/>
    </source>
</evidence>
<evidence type="ECO:0000313" key="3">
    <source>
        <dbReference type="EMBL" id="NLR67307.1"/>
    </source>
</evidence>
<feature type="domain" description="Thioredoxin" evidence="2">
    <location>
        <begin position="31"/>
        <end position="179"/>
    </location>
</feature>
<dbReference type="InterPro" id="IPR013766">
    <property type="entry name" value="Thioredoxin_domain"/>
</dbReference>
<dbReference type="Pfam" id="PF08534">
    <property type="entry name" value="Redoxin"/>
    <property type="match status" value="1"/>
</dbReference>
<feature type="chain" id="PRO_5033022310" evidence="1">
    <location>
        <begin position="21"/>
        <end position="192"/>
    </location>
</feature>
<dbReference type="GO" id="GO:0016491">
    <property type="term" value="F:oxidoreductase activity"/>
    <property type="evidence" value="ECO:0007669"/>
    <property type="project" value="InterPro"/>
</dbReference>
<dbReference type="Proteomes" id="UP000570474">
    <property type="component" value="Unassembled WGS sequence"/>
</dbReference>
<feature type="signal peptide" evidence="1">
    <location>
        <begin position="1"/>
        <end position="20"/>
    </location>
</feature>
<sequence>MKYIFFIALAAVWPARYSFAQDLRPTVTHRLSVGDTVPDISFTRWNDNKIIKLSDFTGQVVILDFWATWCGSCIRMFPKNDSLETQYAGRVKFLLVNSIRSTQDSARHLNNFFHRWQKQRGQPFSLTTVPYDTTAFQLFPHIFLPHYVWISPNRKVIGITDSEAVTAANIRKALQGMILTAPIKGDRYDTDN</sequence>
<dbReference type="CDD" id="cd02966">
    <property type="entry name" value="TlpA_like_family"/>
    <property type="match status" value="1"/>
</dbReference>
<gene>
    <name evidence="3" type="ORF">HGH92_23585</name>
</gene>
<dbReference type="EMBL" id="JABAIA010000002">
    <property type="protein sequence ID" value="NLR67307.1"/>
    <property type="molecule type" value="Genomic_DNA"/>
</dbReference>
<dbReference type="RefSeq" id="WP_168873184.1">
    <property type="nucleotide sequence ID" value="NZ_JABAIA010000002.1"/>
</dbReference>
<keyword evidence="1" id="KW-0732">Signal</keyword>
<dbReference type="InterPro" id="IPR036249">
    <property type="entry name" value="Thioredoxin-like_sf"/>
</dbReference>
<accession>A0A847S387</accession>
<dbReference type="PROSITE" id="PS51352">
    <property type="entry name" value="THIOREDOXIN_2"/>
    <property type="match status" value="1"/>
</dbReference>
<dbReference type="PANTHER" id="PTHR42852">
    <property type="entry name" value="THIOL:DISULFIDE INTERCHANGE PROTEIN DSBE"/>
    <property type="match status" value="1"/>
</dbReference>
<dbReference type="Gene3D" id="3.40.30.10">
    <property type="entry name" value="Glutaredoxin"/>
    <property type="match status" value="1"/>
</dbReference>
<evidence type="ECO:0000313" key="4">
    <source>
        <dbReference type="Proteomes" id="UP000570474"/>
    </source>
</evidence>
<dbReference type="AlphaFoldDB" id="A0A847S387"/>
<dbReference type="InterPro" id="IPR013740">
    <property type="entry name" value="Redoxin"/>
</dbReference>
<dbReference type="PANTHER" id="PTHR42852:SF13">
    <property type="entry name" value="PROTEIN DIPZ"/>
    <property type="match status" value="1"/>
</dbReference>
<keyword evidence="4" id="KW-1185">Reference proteome</keyword>
<dbReference type="SUPFAM" id="SSF52833">
    <property type="entry name" value="Thioredoxin-like"/>
    <property type="match status" value="1"/>
</dbReference>